<reference evidence="10 11" key="1">
    <citation type="journal article" date="2016" name="Sci. Rep.">
        <title>Accelerated dysbiosis of gut microbiota during aggravation of DSS-induced colitis by a butyrate-producing bacterium.</title>
        <authorList>
            <person name="Zhang Q."/>
            <person name="Wu Y."/>
            <person name="Wang J."/>
            <person name="Wu G."/>
            <person name="Long W."/>
            <person name="Xue Z."/>
            <person name="Wang L."/>
            <person name="Zhang X."/>
            <person name="Pang X."/>
            <person name="Zhao Y."/>
            <person name="Zhao L."/>
            <person name="Zhang C."/>
        </authorList>
    </citation>
    <scope>NUCLEOTIDE SEQUENCE [LARGE SCALE GENOMIC DNA]</scope>
    <source>
        <strain evidence="10 11">BPB5</strain>
    </source>
</reference>
<organism evidence="10 11">
    <name type="scientific">Anaerostipes hadrus</name>
    <dbReference type="NCBI Taxonomy" id="649756"/>
    <lineage>
        <taxon>Bacteria</taxon>
        <taxon>Bacillati</taxon>
        <taxon>Bacillota</taxon>
        <taxon>Clostridia</taxon>
        <taxon>Lachnospirales</taxon>
        <taxon>Lachnospiraceae</taxon>
        <taxon>Anaerostipes</taxon>
    </lineage>
</organism>
<protein>
    <recommendedName>
        <fullName evidence="1">Stage 0 sporulation protein A homolog</fullName>
    </recommendedName>
</protein>
<dbReference type="RefSeq" id="WP_077326101.1">
    <property type="nucleotide sequence ID" value="NZ_CP012098.1"/>
</dbReference>
<sequence length="221" mass="25531">MNKIAIIEDDIDICNMIAKFLENNKYIVHYALNGAEGIELCKSLVPDLIILDIMLPKLNGNDVLQRLRKFTNAPVIVVSAKTMVQTKIDLLKLGADDYMTKPFDLHELLARIEANLKRTSNTSCQNDTLTYRDIEINNSLVYIKEVLVSFTSTELKILRLLLQYPQKIFSKQNLYESIWNKTYAYDDDTINTHISHIRKKIKAITNEDYIQTIWGIGYKIK</sequence>
<dbReference type="SMART" id="SM00862">
    <property type="entry name" value="Trans_reg_C"/>
    <property type="match status" value="1"/>
</dbReference>
<keyword evidence="3 7" id="KW-0238">DNA-binding</keyword>
<evidence type="ECO:0000256" key="7">
    <source>
        <dbReference type="PROSITE-ProRule" id="PRU01091"/>
    </source>
</evidence>
<evidence type="ECO:0000256" key="1">
    <source>
        <dbReference type="ARBA" id="ARBA00018672"/>
    </source>
</evidence>
<dbReference type="Gene3D" id="1.10.10.10">
    <property type="entry name" value="Winged helix-like DNA-binding domain superfamily/Winged helix DNA-binding domain"/>
    <property type="match status" value="1"/>
</dbReference>
<dbReference type="PANTHER" id="PTHR48111">
    <property type="entry name" value="REGULATOR OF RPOS"/>
    <property type="match status" value="1"/>
</dbReference>
<proteinExistence type="predicted"/>
<evidence type="ECO:0000313" key="11">
    <source>
        <dbReference type="Proteomes" id="UP000188159"/>
    </source>
</evidence>
<dbReference type="InterPro" id="IPR001867">
    <property type="entry name" value="OmpR/PhoB-type_DNA-bd"/>
</dbReference>
<dbReference type="AlphaFoldDB" id="A0A1Q2C658"/>
<dbReference type="Gene3D" id="6.10.250.690">
    <property type="match status" value="1"/>
</dbReference>
<keyword evidence="2" id="KW-0805">Transcription regulation</keyword>
<feature type="domain" description="Response regulatory" evidence="8">
    <location>
        <begin position="3"/>
        <end position="116"/>
    </location>
</feature>
<evidence type="ECO:0000313" key="10">
    <source>
        <dbReference type="EMBL" id="AQP39165.1"/>
    </source>
</evidence>
<keyword evidence="4" id="KW-0804">Transcription</keyword>
<dbReference type="GO" id="GO:0000976">
    <property type="term" value="F:transcription cis-regulatory region binding"/>
    <property type="evidence" value="ECO:0007669"/>
    <property type="project" value="TreeGrafter"/>
</dbReference>
<keyword evidence="6" id="KW-0597">Phosphoprotein</keyword>
<dbReference type="Pfam" id="PF00072">
    <property type="entry name" value="Response_reg"/>
    <property type="match status" value="1"/>
</dbReference>
<dbReference type="SMART" id="SM00448">
    <property type="entry name" value="REC"/>
    <property type="match status" value="1"/>
</dbReference>
<gene>
    <name evidence="10" type="ORF">DO83_05845</name>
</gene>
<feature type="DNA-binding region" description="OmpR/PhoB-type" evidence="7">
    <location>
        <begin position="121"/>
        <end position="221"/>
    </location>
</feature>
<dbReference type="PROSITE" id="PS51755">
    <property type="entry name" value="OMPR_PHOB"/>
    <property type="match status" value="1"/>
</dbReference>
<dbReference type="SUPFAM" id="SSF52172">
    <property type="entry name" value="CheY-like"/>
    <property type="match status" value="1"/>
</dbReference>
<dbReference type="Proteomes" id="UP000188159">
    <property type="component" value="Chromosome"/>
</dbReference>
<evidence type="ECO:0000256" key="2">
    <source>
        <dbReference type="ARBA" id="ARBA00023015"/>
    </source>
</evidence>
<dbReference type="PANTHER" id="PTHR48111:SF2">
    <property type="entry name" value="RESPONSE REGULATOR SAER"/>
    <property type="match status" value="1"/>
</dbReference>
<feature type="modified residue" description="4-aspartylphosphate" evidence="6">
    <location>
        <position position="52"/>
    </location>
</feature>
<evidence type="ECO:0000256" key="5">
    <source>
        <dbReference type="ARBA" id="ARBA00024867"/>
    </source>
</evidence>
<evidence type="ECO:0000259" key="8">
    <source>
        <dbReference type="PROSITE" id="PS50110"/>
    </source>
</evidence>
<dbReference type="GO" id="GO:0005829">
    <property type="term" value="C:cytosol"/>
    <property type="evidence" value="ECO:0007669"/>
    <property type="project" value="TreeGrafter"/>
</dbReference>
<accession>A0A1Q2C658</accession>
<dbReference type="Pfam" id="PF00486">
    <property type="entry name" value="Trans_reg_C"/>
    <property type="match status" value="1"/>
</dbReference>
<dbReference type="PROSITE" id="PS50110">
    <property type="entry name" value="RESPONSE_REGULATORY"/>
    <property type="match status" value="1"/>
</dbReference>
<dbReference type="Gene3D" id="3.40.50.2300">
    <property type="match status" value="1"/>
</dbReference>
<dbReference type="InterPro" id="IPR036388">
    <property type="entry name" value="WH-like_DNA-bd_sf"/>
</dbReference>
<evidence type="ECO:0000256" key="3">
    <source>
        <dbReference type="ARBA" id="ARBA00023125"/>
    </source>
</evidence>
<dbReference type="GO" id="GO:0032993">
    <property type="term" value="C:protein-DNA complex"/>
    <property type="evidence" value="ECO:0007669"/>
    <property type="project" value="TreeGrafter"/>
</dbReference>
<name>A0A1Q2C658_ANAHA</name>
<dbReference type="CDD" id="cd00383">
    <property type="entry name" value="trans_reg_C"/>
    <property type="match status" value="1"/>
</dbReference>
<dbReference type="EMBL" id="CP012098">
    <property type="protein sequence ID" value="AQP39165.1"/>
    <property type="molecule type" value="Genomic_DNA"/>
</dbReference>
<feature type="domain" description="OmpR/PhoB-type" evidence="9">
    <location>
        <begin position="121"/>
        <end position="221"/>
    </location>
</feature>
<comment type="function">
    <text evidence="5">May play the central regulatory role in sporulation. It may be an element of the effector pathway responsible for the activation of sporulation genes in response to nutritional stress. Spo0A may act in concert with spo0H (a sigma factor) to control the expression of some genes that are critical to the sporulation process.</text>
</comment>
<evidence type="ECO:0000256" key="4">
    <source>
        <dbReference type="ARBA" id="ARBA00023163"/>
    </source>
</evidence>
<dbReference type="GO" id="GO:0000156">
    <property type="term" value="F:phosphorelay response regulator activity"/>
    <property type="evidence" value="ECO:0007669"/>
    <property type="project" value="TreeGrafter"/>
</dbReference>
<dbReference type="InterPro" id="IPR011006">
    <property type="entry name" value="CheY-like_superfamily"/>
</dbReference>
<dbReference type="InterPro" id="IPR001789">
    <property type="entry name" value="Sig_transdc_resp-reg_receiver"/>
</dbReference>
<dbReference type="InterPro" id="IPR039420">
    <property type="entry name" value="WalR-like"/>
</dbReference>
<evidence type="ECO:0000256" key="6">
    <source>
        <dbReference type="PROSITE-ProRule" id="PRU00169"/>
    </source>
</evidence>
<dbReference type="GO" id="GO:0006355">
    <property type="term" value="P:regulation of DNA-templated transcription"/>
    <property type="evidence" value="ECO:0007669"/>
    <property type="project" value="InterPro"/>
</dbReference>
<evidence type="ECO:0000259" key="9">
    <source>
        <dbReference type="PROSITE" id="PS51755"/>
    </source>
</evidence>